<evidence type="ECO:0000256" key="5">
    <source>
        <dbReference type="ARBA" id="ARBA00022840"/>
    </source>
</evidence>
<feature type="compositionally biased region" description="Basic and acidic residues" evidence="6">
    <location>
        <begin position="197"/>
        <end position="208"/>
    </location>
</feature>
<evidence type="ECO:0000313" key="11">
    <source>
        <dbReference type="Proteomes" id="UP000800041"/>
    </source>
</evidence>
<dbReference type="PANTHER" id="PTHR10887:SF341">
    <property type="entry name" value="NFX1-TYPE ZINC FINGER-CONTAINING PROTEIN 1"/>
    <property type="match status" value="1"/>
</dbReference>
<sequence length="1384" mass="153607">MASSGPGNPQYNYYYDPVEPGMPEEQPGPRAAPARSAKSPAVPPQAAESPQSPLKADAGCASPQQPTTSRADTITPTSSPTELNRADASRMAPPSSQMNAQWNVAGKGTGQASNQKNKAGHSQPNRADAEEEQEYNSHIQELQGRTAKAQSSQHIPTGAIRLGNSEVSKYFVSAAQPIKAGPWISMPEIPTAAEILDHNEEGRRRTTDDPPASLEVNRVDGPWPSKETYLSSHYQLLRDDAIRPLRDAVQKVFEYPEEQEACFAGSIGIYTKVFVTAVTLANRGIGVRVTFSLARAGVRVRWEQSKRLISGSLVALTPATDMFKTSCTMAVVAARPLDGLNQDPPEIDLFFARAEEIEIDPAKEWVMVEDRSGYFEAERHTLLALQKVMRETFPLQEQLVDVETAVEAPLYVQAKPATDMSVTFESEATEFQNMNILEEWQKDAPQLDASQLSALKRILTKRLAIVQGPPGTGKTHVSIQALKVMLANMVDGDPPIVVTCQTNHALDQFLRLVAEFEPSFVRLGGRTKDNGIIKRRTLFEVRQESGVHSKVVGGKKRPAMAEMKRLSSSMTSLLSPMTKGEFFKLEALERLNLLTPEQAQSIAEGDKEWVTHDSKDVDPLLTWGRAKLDTTPKYQKDDFGFAFEEVEDDYEELIEAEAEAVAQDDDDIEALKGVAIGIAEHYVPQKVIPMTEQEIEALLKKNSNMWRIPGNKRSAVFQRLQEKGKALIVQSFRRYAMRYMELTDNRRIGAWEEDTLVLKEQRVIGMTTTGLSKYRALVSSVKPKVVLIEEAAETLEAPVVAACMESLEHLILVGDHQQLRPHCHVKEYEDSPFFLNVSLFERMVKNDVEMSMLKRQRRMIPEIRRLLKPIYGNLIKDHMTVKDLEKRPPIHGMGRINSYFFTHIWPEEQDAQMSSFNRMEAEMVVNMFDYLVLNGEEARKITVVTFYQGQRKAILKGLRAHLNFRGQSVFHVVTVDSYQGEENDIILLSLVRSNDYDKIGFLSVDNRVCVALSRAKRGLYIFGNGELLAKVSPTWSEVCGIMEGPPAKAEDRRIGYRIPVVCQIHGKKTWLGEPDDFSNINGGCSEPCREILPCGHSCQLRCHPFEGARVNCKVKPCGRALSCGHECQEECCNKCECLLCPKNKKHPADLAGDDSSEDELDTKHFQRALTLDPPSHSGFTNVGFRRATANLDPSPGANSSVLNPHRQRASPASSSSNPTINQRRNHASPTRAIVTTADWQHFANGGHHAHDKAISDENIVKNRKAAEKAMLAASASRSSNSNLASPKPKLVASKLTPGGVTRNTYVSHYPPPRPMAVLAPLAAGQTQPRSRPSSSSHTVRPSSSPPTDTTNMDPFAAGAEKPTSLHNREKPTKDKKQDLLIDFD</sequence>
<dbReference type="Pfam" id="PF13087">
    <property type="entry name" value="AAA_12"/>
    <property type="match status" value="1"/>
</dbReference>
<dbReference type="InterPro" id="IPR041679">
    <property type="entry name" value="DNA2/NAM7-like_C"/>
</dbReference>
<feature type="compositionally biased region" description="Low complexity" evidence="6">
    <location>
        <begin position="29"/>
        <end position="40"/>
    </location>
</feature>
<dbReference type="Pfam" id="PF25396">
    <property type="entry name" value="ZNFX1"/>
    <property type="match status" value="1"/>
</dbReference>
<dbReference type="GO" id="GO:0031048">
    <property type="term" value="P:regulatory ncRNA-mediated heterochromatin formation"/>
    <property type="evidence" value="ECO:0007669"/>
    <property type="project" value="TreeGrafter"/>
</dbReference>
<dbReference type="Pfam" id="PF13086">
    <property type="entry name" value="AAA_11"/>
    <property type="match status" value="1"/>
</dbReference>
<dbReference type="InterPro" id="IPR057373">
    <property type="entry name" value="ZNFX1"/>
</dbReference>
<dbReference type="GO" id="GO:0004386">
    <property type="term" value="F:helicase activity"/>
    <property type="evidence" value="ECO:0007669"/>
    <property type="project" value="UniProtKB-KW"/>
</dbReference>
<feature type="compositionally biased region" description="Basic and acidic residues" evidence="6">
    <location>
        <begin position="1366"/>
        <end position="1384"/>
    </location>
</feature>
<dbReference type="InterPro" id="IPR041677">
    <property type="entry name" value="DNA2/NAM7_AAA_11"/>
</dbReference>
<reference evidence="10" key="1">
    <citation type="journal article" date="2020" name="Stud. Mycol.">
        <title>101 Dothideomycetes genomes: a test case for predicting lifestyles and emergence of pathogens.</title>
        <authorList>
            <person name="Haridas S."/>
            <person name="Albert R."/>
            <person name="Binder M."/>
            <person name="Bloem J."/>
            <person name="Labutti K."/>
            <person name="Salamov A."/>
            <person name="Andreopoulos B."/>
            <person name="Baker S."/>
            <person name="Barry K."/>
            <person name="Bills G."/>
            <person name="Bluhm B."/>
            <person name="Cannon C."/>
            <person name="Castanera R."/>
            <person name="Culley D."/>
            <person name="Daum C."/>
            <person name="Ezra D."/>
            <person name="Gonzalez J."/>
            <person name="Henrissat B."/>
            <person name="Kuo A."/>
            <person name="Liang C."/>
            <person name="Lipzen A."/>
            <person name="Lutzoni F."/>
            <person name="Magnuson J."/>
            <person name="Mondo S."/>
            <person name="Nolan M."/>
            <person name="Ohm R."/>
            <person name="Pangilinan J."/>
            <person name="Park H.-J."/>
            <person name="Ramirez L."/>
            <person name="Alfaro M."/>
            <person name="Sun H."/>
            <person name="Tritt A."/>
            <person name="Yoshinaga Y."/>
            <person name="Zwiers L.-H."/>
            <person name="Turgeon B."/>
            <person name="Goodwin S."/>
            <person name="Spatafora J."/>
            <person name="Crous P."/>
            <person name="Grigoriev I."/>
        </authorList>
    </citation>
    <scope>NUCLEOTIDE SEQUENCE</scope>
    <source>
        <strain evidence="10">CBS 113979</strain>
    </source>
</reference>
<keyword evidence="2" id="KW-0547">Nucleotide-binding</keyword>
<feature type="compositionally biased region" description="Polar residues" evidence="6">
    <location>
        <begin position="1210"/>
        <end position="1222"/>
    </location>
</feature>
<evidence type="ECO:0000256" key="3">
    <source>
        <dbReference type="ARBA" id="ARBA00022801"/>
    </source>
</evidence>
<gene>
    <name evidence="10" type="ORF">K402DRAFT_405238</name>
</gene>
<dbReference type="Proteomes" id="UP000800041">
    <property type="component" value="Unassembled WGS sequence"/>
</dbReference>
<dbReference type="CDD" id="cd06008">
    <property type="entry name" value="NF-X1-zinc-finger"/>
    <property type="match status" value="1"/>
</dbReference>
<dbReference type="InterPro" id="IPR047187">
    <property type="entry name" value="SF1_C_Upf1"/>
</dbReference>
<name>A0A6G1GXI1_9PEZI</name>
<protein>
    <submittedName>
        <fullName evidence="10">P-loop containing nucleoside triphosphate hydrolase protein</fullName>
    </submittedName>
</protein>
<dbReference type="SUPFAM" id="SSF52540">
    <property type="entry name" value="P-loop containing nucleoside triphosphate hydrolases"/>
    <property type="match status" value="1"/>
</dbReference>
<dbReference type="Gene3D" id="3.40.50.300">
    <property type="entry name" value="P-loop containing nucleotide triphosphate hydrolases"/>
    <property type="match status" value="2"/>
</dbReference>
<feature type="region of interest" description="Disordered" evidence="6">
    <location>
        <begin position="1322"/>
        <end position="1384"/>
    </location>
</feature>
<evidence type="ECO:0000256" key="2">
    <source>
        <dbReference type="ARBA" id="ARBA00022741"/>
    </source>
</evidence>
<evidence type="ECO:0000256" key="1">
    <source>
        <dbReference type="ARBA" id="ARBA00007913"/>
    </source>
</evidence>
<feature type="domain" description="ZNFX1" evidence="9">
    <location>
        <begin position="266"/>
        <end position="370"/>
    </location>
</feature>
<dbReference type="OrthoDB" id="409395at2759"/>
<evidence type="ECO:0000256" key="4">
    <source>
        <dbReference type="ARBA" id="ARBA00022806"/>
    </source>
</evidence>
<dbReference type="InterPro" id="IPR045055">
    <property type="entry name" value="DNA2/NAM7-like"/>
</dbReference>
<accession>A0A6G1GXI1</accession>
<feature type="compositionally biased region" description="Low complexity" evidence="6">
    <location>
        <begin position="1270"/>
        <end position="1285"/>
    </location>
</feature>
<evidence type="ECO:0000259" key="8">
    <source>
        <dbReference type="Pfam" id="PF13087"/>
    </source>
</evidence>
<dbReference type="EMBL" id="ML977162">
    <property type="protein sequence ID" value="KAF1985438.1"/>
    <property type="molecule type" value="Genomic_DNA"/>
</dbReference>
<keyword evidence="3 10" id="KW-0378">Hydrolase</keyword>
<feature type="compositionally biased region" description="Low complexity" evidence="6">
    <location>
        <begin position="1328"/>
        <end position="1346"/>
    </location>
</feature>
<feature type="region of interest" description="Disordered" evidence="6">
    <location>
        <begin position="1167"/>
        <end position="1228"/>
    </location>
</feature>
<proteinExistence type="inferred from homology"/>
<feature type="region of interest" description="Disordered" evidence="6">
    <location>
        <begin position="197"/>
        <end position="220"/>
    </location>
</feature>
<keyword evidence="11" id="KW-1185">Reference proteome</keyword>
<dbReference type="GO" id="GO:0005694">
    <property type="term" value="C:chromosome"/>
    <property type="evidence" value="ECO:0007669"/>
    <property type="project" value="UniProtKB-ARBA"/>
</dbReference>
<dbReference type="CDD" id="cd18808">
    <property type="entry name" value="SF1_C_Upf1"/>
    <property type="match status" value="1"/>
</dbReference>
<keyword evidence="5" id="KW-0067">ATP-binding</keyword>
<comment type="similarity">
    <text evidence="1">Belongs to the DNA2/NAM7 helicase family.</text>
</comment>
<evidence type="ECO:0000256" key="6">
    <source>
        <dbReference type="SAM" id="MobiDB-lite"/>
    </source>
</evidence>
<feature type="compositionally biased region" description="Polar residues" evidence="6">
    <location>
        <begin position="1"/>
        <end position="11"/>
    </location>
</feature>
<dbReference type="FunFam" id="3.40.50.300:FF:000326">
    <property type="entry name" value="P-loop containing nucleoside triphosphate hydrolase"/>
    <property type="match status" value="1"/>
</dbReference>
<feature type="region of interest" description="Disordered" evidence="6">
    <location>
        <begin position="1"/>
        <end position="153"/>
    </location>
</feature>
<feature type="compositionally biased region" description="Polar residues" evidence="6">
    <location>
        <begin position="62"/>
        <end position="82"/>
    </location>
</feature>
<feature type="domain" description="DNA2/NAM7 helicase helicase" evidence="7">
    <location>
        <begin position="446"/>
        <end position="823"/>
    </location>
</feature>
<dbReference type="PANTHER" id="PTHR10887">
    <property type="entry name" value="DNA2/NAM7 HELICASE FAMILY"/>
    <property type="match status" value="1"/>
</dbReference>
<dbReference type="GO" id="GO:0031380">
    <property type="term" value="C:nuclear RNA-directed RNA polymerase complex"/>
    <property type="evidence" value="ECO:0007669"/>
    <property type="project" value="TreeGrafter"/>
</dbReference>
<dbReference type="InterPro" id="IPR027417">
    <property type="entry name" value="P-loop_NTPase"/>
</dbReference>
<evidence type="ECO:0000313" key="10">
    <source>
        <dbReference type="EMBL" id="KAF1985438.1"/>
    </source>
</evidence>
<feature type="region of interest" description="Disordered" evidence="6">
    <location>
        <begin position="1270"/>
        <end position="1296"/>
    </location>
</feature>
<dbReference type="GO" id="GO:0016787">
    <property type="term" value="F:hydrolase activity"/>
    <property type="evidence" value="ECO:0007669"/>
    <property type="project" value="UniProtKB-KW"/>
</dbReference>
<evidence type="ECO:0000259" key="9">
    <source>
        <dbReference type="Pfam" id="PF25396"/>
    </source>
</evidence>
<organism evidence="10 11">
    <name type="scientific">Aulographum hederae CBS 113979</name>
    <dbReference type="NCBI Taxonomy" id="1176131"/>
    <lineage>
        <taxon>Eukaryota</taxon>
        <taxon>Fungi</taxon>
        <taxon>Dikarya</taxon>
        <taxon>Ascomycota</taxon>
        <taxon>Pezizomycotina</taxon>
        <taxon>Dothideomycetes</taxon>
        <taxon>Pleosporomycetidae</taxon>
        <taxon>Aulographales</taxon>
        <taxon>Aulographaceae</taxon>
    </lineage>
</organism>
<keyword evidence="4" id="KW-0347">Helicase</keyword>
<feature type="domain" description="DNA2/NAM7 helicase-like C-terminal" evidence="8">
    <location>
        <begin position="835"/>
        <end position="1025"/>
    </location>
</feature>
<feature type="compositionally biased region" description="Polar residues" evidence="6">
    <location>
        <begin position="110"/>
        <end position="125"/>
    </location>
</feature>
<dbReference type="GO" id="GO:0005524">
    <property type="term" value="F:ATP binding"/>
    <property type="evidence" value="ECO:0007669"/>
    <property type="project" value="UniProtKB-KW"/>
</dbReference>
<evidence type="ECO:0000259" key="7">
    <source>
        <dbReference type="Pfam" id="PF13086"/>
    </source>
</evidence>